<evidence type="ECO:0008006" key="5">
    <source>
        <dbReference type="Google" id="ProtNLM"/>
    </source>
</evidence>
<gene>
    <name evidence="4" type="ORF">S01H1_58503</name>
</gene>
<dbReference type="PANTHER" id="PTHR30061:SF50">
    <property type="entry name" value="MALTOSE_MALTODEXTRIN-BINDING PERIPLASMIC PROTEIN"/>
    <property type="match status" value="1"/>
</dbReference>
<accession>X0VPH5</accession>
<evidence type="ECO:0000256" key="2">
    <source>
        <dbReference type="ARBA" id="ARBA00022448"/>
    </source>
</evidence>
<dbReference type="InterPro" id="IPR006059">
    <property type="entry name" value="SBP"/>
</dbReference>
<dbReference type="GO" id="GO:0055052">
    <property type="term" value="C:ATP-binding cassette (ABC) transporter complex, substrate-binding subunit-containing"/>
    <property type="evidence" value="ECO:0007669"/>
    <property type="project" value="TreeGrafter"/>
</dbReference>
<feature type="non-terminal residue" evidence="4">
    <location>
        <position position="1"/>
    </location>
</feature>
<protein>
    <recommendedName>
        <fullName evidence="5">ABC transporter substrate-binding protein</fullName>
    </recommendedName>
</protein>
<dbReference type="GO" id="GO:0015768">
    <property type="term" value="P:maltose transport"/>
    <property type="evidence" value="ECO:0007669"/>
    <property type="project" value="TreeGrafter"/>
</dbReference>
<reference evidence="4" key="1">
    <citation type="journal article" date="2014" name="Front. Microbiol.">
        <title>High frequency of phylogenetically diverse reductive dehalogenase-homologous genes in deep subseafloor sedimentary metagenomes.</title>
        <authorList>
            <person name="Kawai M."/>
            <person name="Futagami T."/>
            <person name="Toyoda A."/>
            <person name="Takaki Y."/>
            <person name="Nishi S."/>
            <person name="Hori S."/>
            <person name="Arai W."/>
            <person name="Tsubouchi T."/>
            <person name="Morono Y."/>
            <person name="Uchiyama I."/>
            <person name="Ito T."/>
            <person name="Fujiyama A."/>
            <person name="Inagaki F."/>
            <person name="Takami H."/>
        </authorList>
    </citation>
    <scope>NUCLEOTIDE SEQUENCE</scope>
    <source>
        <strain evidence="4">Expedition CK06-06</strain>
    </source>
</reference>
<comment type="caution">
    <text evidence="4">The sequence shown here is derived from an EMBL/GenBank/DDBJ whole genome shotgun (WGS) entry which is preliminary data.</text>
</comment>
<dbReference type="GO" id="GO:0042956">
    <property type="term" value="P:maltodextrin transmembrane transport"/>
    <property type="evidence" value="ECO:0007669"/>
    <property type="project" value="TreeGrafter"/>
</dbReference>
<evidence type="ECO:0000256" key="3">
    <source>
        <dbReference type="ARBA" id="ARBA00022729"/>
    </source>
</evidence>
<evidence type="ECO:0000313" key="4">
    <source>
        <dbReference type="EMBL" id="GAG20135.1"/>
    </source>
</evidence>
<dbReference type="Gene3D" id="3.40.190.10">
    <property type="entry name" value="Periplasmic binding protein-like II"/>
    <property type="match status" value="1"/>
</dbReference>
<dbReference type="Pfam" id="PF13416">
    <property type="entry name" value="SBP_bac_8"/>
    <property type="match status" value="1"/>
</dbReference>
<organism evidence="4">
    <name type="scientific">marine sediment metagenome</name>
    <dbReference type="NCBI Taxonomy" id="412755"/>
    <lineage>
        <taxon>unclassified sequences</taxon>
        <taxon>metagenomes</taxon>
        <taxon>ecological metagenomes</taxon>
    </lineage>
</organism>
<dbReference type="GO" id="GO:1901982">
    <property type="term" value="F:maltose binding"/>
    <property type="evidence" value="ECO:0007669"/>
    <property type="project" value="TreeGrafter"/>
</dbReference>
<dbReference type="EMBL" id="BARS01038221">
    <property type="protein sequence ID" value="GAG20135.1"/>
    <property type="molecule type" value="Genomic_DNA"/>
</dbReference>
<dbReference type="AlphaFoldDB" id="X0VPH5"/>
<sequence>GVFGPVPIDRETNRTLFVEGDLGFIGEGPWQRGIWRQTSGMGEAYDDTWWVDTYPTRDGKPGKSIMWASSAAILKAAKHKEEAAKVIEMWVADPEVVLAYNEMHGGIPAVKSIQNLPQIQNNAYVKVFVDATQAGGTLPFHPYATKINEFSTGFAKAFHDILINDAPIQKTVDKLAADMDRIAAED</sequence>
<name>X0VPH5_9ZZZZ</name>
<comment type="similarity">
    <text evidence="1">Belongs to the bacterial solute-binding protein 1 family.</text>
</comment>
<dbReference type="PANTHER" id="PTHR30061">
    <property type="entry name" value="MALTOSE-BINDING PERIPLASMIC PROTEIN"/>
    <property type="match status" value="1"/>
</dbReference>
<dbReference type="SUPFAM" id="SSF53850">
    <property type="entry name" value="Periplasmic binding protein-like II"/>
    <property type="match status" value="1"/>
</dbReference>
<keyword evidence="2" id="KW-0813">Transport</keyword>
<proteinExistence type="inferred from homology"/>
<evidence type="ECO:0000256" key="1">
    <source>
        <dbReference type="ARBA" id="ARBA00008520"/>
    </source>
</evidence>
<keyword evidence="3" id="KW-0732">Signal</keyword>